<evidence type="ECO:0000256" key="3">
    <source>
        <dbReference type="ARBA" id="ARBA00022722"/>
    </source>
</evidence>
<keyword evidence="10" id="KW-1185">Reference proteome</keyword>
<dbReference type="PANTHER" id="PTHR33992">
    <property type="entry name" value="RIBONUCLEASE P PROTEIN COMPONENT"/>
    <property type="match status" value="1"/>
</dbReference>
<comment type="caution">
    <text evidence="9">The sequence shown here is derived from an EMBL/GenBank/DDBJ whole genome shotgun (WGS) entry which is preliminary data.</text>
</comment>
<organism evidence="9 10">
    <name type="scientific">Phenylobacterium deserti</name>
    <dbReference type="NCBI Taxonomy" id="1914756"/>
    <lineage>
        <taxon>Bacteria</taxon>
        <taxon>Pseudomonadati</taxon>
        <taxon>Pseudomonadota</taxon>
        <taxon>Alphaproteobacteria</taxon>
        <taxon>Caulobacterales</taxon>
        <taxon>Caulobacteraceae</taxon>
        <taxon>Phenylobacterium</taxon>
    </lineage>
</organism>
<dbReference type="HAMAP" id="MF_00227">
    <property type="entry name" value="RNase_P"/>
    <property type="match status" value="1"/>
</dbReference>
<comment type="function">
    <text evidence="1 7">RNaseP catalyzes the removal of the 5'-leader sequence from pre-tRNA to produce the mature 5'-terminus. It can also cleave other RNA substrates such as 4.5S RNA. The protein component plays an auxiliary but essential role in vivo by binding to the 5'-leader sequence and broadening the substrate specificity of the ribozyme.</text>
</comment>
<evidence type="ECO:0000256" key="4">
    <source>
        <dbReference type="ARBA" id="ARBA00022759"/>
    </source>
</evidence>
<evidence type="ECO:0000256" key="2">
    <source>
        <dbReference type="ARBA" id="ARBA00022694"/>
    </source>
</evidence>
<dbReference type="InterPro" id="IPR020539">
    <property type="entry name" value="RNase_P_CS"/>
</dbReference>
<evidence type="ECO:0000256" key="6">
    <source>
        <dbReference type="ARBA" id="ARBA00022884"/>
    </source>
</evidence>
<dbReference type="PANTHER" id="PTHR33992:SF1">
    <property type="entry name" value="RIBONUCLEASE P PROTEIN COMPONENT"/>
    <property type="match status" value="1"/>
</dbReference>
<keyword evidence="5 7" id="KW-0378">Hydrolase</keyword>
<dbReference type="Gene3D" id="3.30.230.10">
    <property type="match status" value="1"/>
</dbReference>
<protein>
    <recommendedName>
        <fullName evidence="7 8">Ribonuclease P protein component</fullName>
        <shortName evidence="7">RNase P protein</shortName>
        <shortName evidence="7">RNaseP protein</shortName>
        <ecNumber evidence="7 8">3.1.26.5</ecNumber>
    </recommendedName>
    <alternativeName>
        <fullName evidence="7">Protein C5</fullName>
    </alternativeName>
</protein>
<dbReference type="Pfam" id="PF00825">
    <property type="entry name" value="Ribonuclease_P"/>
    <property type="match status" value="1"/>
</dbReference>
<dbReference type="RefSeq" id="WP_111514265.1">
    <property type="nucleotide sequence ID" value="NZ_QFYR01000001.1"/>
</dbReference>
<evidence type="ECO:0000256" key="7">
    <source>
        <dbReference type="HAMAP-Rule" id="MF_00227"/>
    </source>
</evidence>
<comment type="catalytic activity">
    <reaction evidence="7">
        <text>Endonucleolytic cleavage of RNA, removing 5'-extranucleotides from tRNA precursor.</text>
        <dbReference type="EC" id="3.1.26.5"/>
    </reaction>
</comment>
<proteinExistence type="inferred from homology"/>
<dbReference type="Proteomes" id="UP000249725">
    <property type="component" value="Unassembled WGS sequence"/>
</dbReference>
<dbReference type="GO" id="GO:0042781">
    <property type="term" value="F:3'-tRNA processing endoribonuclease activity"/>
    <property type="evidence" value="ECO:0007669"/>
    <property type="project" value="TreeGrafter"/>
</dbReference>
<reference evidence="10" key="1">
    <citation type="submission" date="2018-05" db="EMBL/GenBank/DDBJ databases">
        <authorList>
            <person name="Li X."/>
        </authorList>
    </citation>
    <scope>NUCLEOTIDE SEQUENCE [LARGE SCALE GENOMIC DNA]</scope>
    <source>
        <strain evidence="10">YIM 73061</strain>
    </source>
</reference>
<sequence length="134" mass="14652">MADAAFPIERLKKRADFLLCAQAPSCAKGAVVVQARARPDGEPLVRTGFTATKRIGGAVDRNLAKRRMREAARLLVAQHGRAGYDYVFIARGGVTKRPWPRLLDDMKSALIRLAAERDGRDKDVTAPASPPQND</sequence>
<dbReference type="GO" id="GO:0030677">
    <property type="term" value="C:ribonuclease P complex"/>
    <property type="evidence" value="ECO:0007669"/>
    <property type="project" value="TreeGrafter"/>
</dbReference>
<evidence type="ECO:0000256" key="5">
    <source>
        <dbReference type="ARBA" id="ARBA00022801"/>
    </source>
</evidence>
<dbReference type="OrthoDB" id="9810867at2"/>
<keyword evidence="2 7" id="KW-0819">tRNA processing</keyword>
<dbReference type="EMBL" id="QFYR01000001">
    <property type="protein sequence ID" value="RAK57814.1"/>
    <property type="molecule type" value="Genomic_DNA"/>
</dbReference>
<dbReference type="NCBIfam" id="TIGR00188">
    <property type="entry name" value="rnpA"/>
    <property type="match status" value="1"/>
</dbReference>
<evidence type="ECO:0000313" key="9">
    <source>
        <dbReference type="EMBL" id="RAK57814.1"/>
    </source>
</evidence>
<keyword evidence="6 7" id="KW-0694">RNA-binding</keyword>
<dbReference type="GO" id="GO:0004526">
    <property type="term" value="F:ribonuclease P activity"/>
    <property type="evidence" value="ECO:0007669"/>
    <property type="project" value="UniProtKB-UniRule"/>
</dbReference>
<evidence type="ECO:0000256" key="8">
    <source>
        <dbReference type="NCBIfam" id="TIGR00188"/>
    </source>
</evidence>
<comment type="subunit">
    <text evidence="7">Consists of a catalytic RNA component (M1 or rnpB) and a protein subunit.</text>
</comment>
<evidence type="ECO:0000256" key="1">
    <source>
        <dbReference type="ARBA" id="ARBA00002663"/>
    </source>
</evidence>
<comment type="similarity">
    <text evidence="7">Belongs to the RnpA family.</text>
</comment>
<dbReference type="InterPro" id="IPR000100">
    <property type="entry name" value="RNase_P"/>
</dbReference>
<dbReference type="GO" id="GO:0000049">
    <property type="term" value="F:tRNA binding"/>
    <property type="evidence" value="ECO:0007669"/>
    <property type="project" value="UniProtKB-UniRule"/>
</dbReference>
<dbReference type="PROSITE" id="PS00648">
    <property type="entry name" value="RIBONUCLEASE_P"/>
    <property type="match status" value="1"/>
</dbReference>
<dbReference type="InterPro" id="IPR020568">
    <property type="entry name" value="Ribosomal_Su5_D2-typ_SF"/>
</dbReference>
<dbReference type="GO" id="GO:0001682">
    <property type="term" value="P:tRNA 5'-leader removal"/>
    <property type="evidence" value="ECO:0007669"/>
    <property type="project" value="UniProtKB-UniRule"/>
</dbReference>
<gene>
    <name evidence="7 9" type="primary">rnpA</name>
    <name evidence="9" type="ORF">DJ018_07825</name>
</gene>
<dbReference type="InterPro" id="IPR014721">
    <property type="entry name" value="Ribsml_uS5_D2-typ_fold_subgr"/>
</dbReference>
<accession>A0A328AW69</accession>
<name>A0A328AW69_9CAUL</name>
<dbReference type="EC" id="3.1.26.5" evidence="7 8"/>
<keyword evidence="4 7" id="KW-0255">Endonuclease</keyword>
<evidence type="ECO:0000313" key="10">
    <source>
        <dbReference type="Proteomes" id="UP000249725"/>
    </source>
</evidence>
<keyword evidence="3 7" id="KW-0540">Nuclease</keyword>
<dbReference type="SUPFAM" id="SSF54211">
    <property type="entry name" value="Ribosomal protein S5 domain 2-like"/>
    <property type="match status" value="1"/>
</dbReference>
<dbReference type="AlphaFoldDB" id="A0A328AW69"/>